<dbReference type="Proteomes" id="UP001189429">
    <property type="component" value="Unassembled WGS sequence"/>
</dbReference>
<keyword evidence="2" id="KW-1185">Reference proteome</keyword>
<feature type="non-terminal residue" evidence="1">
    <location>
        <position position="1"/>
    </location>
</feature>
<accession>A0ABN9TA24</accession>
<sequence>GSAVPEVRRAGWAIVQLCADLLPARALVGNVVGPIQTVGLAERTAALQAVRVNPDLKVFVSDLLSLVREGQSWDPELACGMQKYAGVWRSIFAHSERRIDAEPPSFVWAPAHLSIEQAFQRGCDLA</sequence>
<evidence type="ECO:0000313" key="1">
    <source>
        <dbReference type="EMBL" id="CAK0842037.1"/>
    </source>
</evidence>
<dbReference type="EMBL" id="CAUYUJ010014504">
    <property type="protein sequence ID" value="CAK0842037.1"/>
    <property type="molecule type" value="Genomic_DNA"/>
</dbReference>
<name>A0ABN9TA24_9DINO</name>
<gene>
    <name evidence="1" type="ORF">PCOR1329_LOCUS37082</name>
</gene>
<evidence type="ECO:0000313" key="2">
    <source>
        <dbReference type="Proteomes" id="UP001189429"/>
    </source>
</evidence>
<reference evidence="1" key="1">
    <citation type="submission" date="2023-10" db="EMBL/GenBank/DDBJ databases">
        <authorList>
            <person name="Chen Y."/>
            <person name="Shah S."/>
            <person name="Dougan E. K."/>
            <person name="Thang M."/>
            <person name="Chan C."/>
        </authorList>
    </citation>
    <scope>NUCLEOTIDE SEQUENCE [LARGE SCALE GENOMIC DNA]</scope>
</reference>
<organism evidence="1 2">
    <name type="scientific">Prorocentrum cordatum</name>
    <dbReference type="NCBI Taxonomy" id="2364126"/>
    <lineage>
        <taxon>Eukaryota</taxon>
        <taxon>Sar</taxon>
        <taxon>Alveolata</taxon>
        <taxon>Dinophyceae</taxon>
        <taxon>Prorocentrales</taxon>
        <taxon>Prorocentraceae</taxon>
        <taxon>Prorocentrum</taxon>
    </lineage>
</organism>
<feature type="non-terminal residue" evidence="1">
    <location>
        <position position="126"/>
    </location>
</feature>
<proteinExistence type="predicted"/>
<comment type="caution">
    <text evidence="1">The sequence shown here is derived from an EMBL/GenBank/DDBJ whole genome shotgun (WGS) entry which is preliminary data.</text>
</comment>
<protein>
    <submittedName>
        <fullName evidence="1">Uncharacterized protein</fullName>
    </submittedName>
</protein>